<feature type="compositionally biased region" description="Basic and acidic residues" evidence="1">
    <location>
        <begin position="36"/>
        <end position="50"/>
    </location>
</feature>
<evidence type="ECO:0000256" key="1">
    <source>
        <dbReference type="SAM" id="MobiDB-lite"/>
    </source>
</evidence>
<feature type="non-terminal residue" evidence="2">
    <location>
        <position position="1"/>
    </location>
</feature>
<dbReference type="EMBL" id="LXQA010159479">
    <property type="protein sequence ID" value="MCI27475.1"/>
    <property type="molecule type" value="Genomic_DNA"/>
</dbReference>
<dbReference type="Proteomes" id="UP000265520">
    <property type="component" value="Unassembled WGS sequence"/>
</dbReference>
<protein>
    <submittedName>
        <fullName evidence="2">Uncharacterized protein</fullName>
    </submittedName>
</protein>
<comment type="caution">
    <text evidence="2">The sequence shown here is derived from an EMBL/GenBank/DDBJ whole genome shotgun (WGS) entry which is preliminary data.</text>
</comment>
<name>A0A392QW55_9FABA</name>
<proteinExistence type="predicted"/>
<dbReference type="AlphaFoldDB" id="A0A392QW55"/>
<keyword evidence="3" id="KW-1185">Reference proteome</keyword>
<sequence length="64" mass="7144">RCAICPAQRAGNCYARSDLNFPLRATPYQPTRRAPSRKDSCCLRTERRNAPDTPARHAGSRTPS</sequence>
<evidence type="ECO:0000313" key="2">
    <source>
        <dbReference type="EMBL" id="MCI27475.1"/>
    </source>
</evidence>
<organism evidence="2 3">
    <name type="scientific">Trifolium medium</name>
    <dbReference type="NCBI Taxonomy" id="97028"/>
    <lineage>
        <taxon>Eukaryota</taxon>
        <taxon>Viridiplantae</taxon>
        <taxon>Streptophyta</taxon>
        <taxon>Embryophyta</taxon>
        <taxon>Tracheophyta</taxon>
        <taxon>Spermatophyta</taxon>
        <taxon>Magnoliopsida</taxon>
        <taxon>eudicotyledons</taxon>
        <taxon>Gunneridae</taxon>
        <taxon>Pentapetalae</taxon>
        <taxon>rosids</taxon>
        <taxon>fabids</taxon>
        <taxon>Fabales</taxon>
        <taxon>Fabaceae</taxon>
        <taxon>Papilionoideae</taxon>
        <taxon>50 kb inversion clade</taxon>
        <taxon>NPAAA clade</taxon>
        <taxon>Hologalegina</taxon>
        <taxon>IRL clade</taxon>
        <taxon>Trifolieae</taxon>
        <taxon>Trifolium</taxon>
    </lineage>
</organism>
<feature type="region of interest" description="Disordered" evidence="1">
    <location>
        <begin position="25"/>
        <end position="64"/>
    </location>
</feature>
<reference evidence="2 3" key="1">
    <citation type="journal article" date="2018" name="Front. Plant Sci.">
        <title>Red Clover (Trifolium pratense) and Zigzag Clover (T. medium) - A Picture of Genomic Similarities and Differences.</title>
        <authorList>
            <person name="Dluhosova J."/>
            <person name="Istvanek J."/>
            <person name="Nedelnik J."/>
            <person name="Repkova J."/>
        </authorList>
    </citation>
    <scope>NUCLEOTIDE SEQUENCE [LARGE SCALE GENOMIC DNA]</scope>
    <source>
        <strain evidence="3">cv. 10/8</strain>
        <tissue evidence="2">Leaf</tissue>
    </source>
</reference>
<accession>A0A392QW55</accession>
<evidence type="ECO:0000313" key="3">
    <source>
        <dbReference type="Proteomes" id="UP000265520"/>
    </source>
</evidence>